<evidence type="ECO:0000313" key="2">
    <source>
        <dbReference type="EMBL" id="APW61999.1"/>
    </source>
</evidence>
<feature type="chain" id="PRO_5012482370" description="PEP-CTERM protein-sorting domain-containing protein" evidence="1">
    <location>
        <begin position="28"/>
        <end position="253"/>
    </location>
</feature>
<evidence type="ECO:0000313" key="3">
    <source>
        <dbReference type="Proteomes" id="UP000186309"/>
    </source>
</evidence>
<gene>
    <name evidence="2" type="ORF">BSF38_03531</name>
</gene>
<proteinExistence type="predicted"/>
<dbReference type="Gene3D" id="2.60.120.260">
    <property type="entry name" value="Galactose-binding domain-like"/>
    <property type="match status" value="1"/>
</dbReference>
<organism evidence="2 3">
    <name type="scientific">Paludisphaera borealis</name>
    <dbReference type="NCBI Taxonomy" id="1387353"/>
    <lineage>
        <taxon>Bacteria</taxon>
        <taxon>Pseudomonadati</taxon>
        <taxon>Planctomycetota</taxon>
        <taxon>Planctomycetia</taxon>
        <taxon>Isosphaerales</taxon>
        <taxon>Isosphaeraceae</taxon>
        <taxon>Paludisphaera</taxon>
    </lineage>
</organism>
<feature type="signal peptide" evidence="1">
    <location>
        <begin position="1"/>
        <end position="27"/>
    </location>
</feature>
<keyword evidence="3" id="KW-1185">Reference proteome</keyword>
<keyword evidence="1" id="KW-0732">Signal</keyword>
<name>A0A1U7CSX3_9BACT</name>
<dbReference type="NCBIfam" id="TIGR02595">
    <property type="entry name" value="PEP_CTERM"/>
    <property type="match status" value="1"/>
</dbReference>
<reference evidence="3" key="1">
    <citation type="submission" date="2016-12" db="EMBL/GenBank/DDBJ databases">
        <title>Comparative genomics of four Isosphaeraceae planctomycetes: a common pool of plasmids and glycoside hydrolase genes.</title>
        <authorList>
            <person name="Ivanova A."/>
        </authorList>
    </citation>
    <scope>NUCLEOTIDE SEQUENCE [LARGE SCALE GENOMIC DNA]</scope>
    <source>
        <strain evidence="3">PX4</strain>
    </source>
</reference>
<evidence type="ECO:0000256" key="1">
    <source>
        <dbReference type="SAM" id="SignalP"/>
    </source>
</evidence>
<protein>
    <recommendedName>
        <fullName evidence="4">PEP-CTERM protein-sorting domain-containing protein</fullName>
    </recommendedName>
</protein>
<dbReference type="AlphaFoldDB" id="A0A1U7CSX3"/>
<dbReference type="Proteomes" id="UP000186309">
    <property type="component" value="Chromosome"/>
</dbReference>
<dbReference type="KEGG" id="pbor:BSF38_03531"/>
<dbReference type="EMBL" id="CP019082">
    <property type="protein sequence ID" value="APW61999.1"/>
    <property type="molecule type" value="Genomic_DNA"/>
</dbReference>
<accession>A0A1U7CSX3</accession>
<evidence type="ECO:0008006" key="4">
    <source>
        <dbReference type="Google" id="ProtNLM"/>
    </source>
</evidence>
<dbReference type="STRING" id="1387353.BSF38_03531"/>
<dbReference type="InterPro" id="IPR013424">
    <property type="entry name" value="Ice-binding_C"/>
</dbReference>
<sequence length="253" mass="26141">MMTRRFCRKIAFLALAAGLGAAQTASASSIDLISNGGFEAGGSLTGWTVVNQPDSFGNWYVQTGTGSPLNGLPVAAPPEGNFAAMTDQGGNGSHVLYQDFVVPIGVTAATLSFDLFIHNWSASFASPDSLDFTVAPNQQARVDIITTAAAPFSVAAGDVLLNLFQTNPGDPLVSGYTTQSTDLTAFLSSHGGETLRLRFAEVDRTLFFNFGVDNVSLMTSTSSAVPEPSGGVLLSLGVASLGAVAASRRRPAA</sequence>
<dbReference type="RefSeq" id="WP_076347763.1">
    <property type="nucleotide sequence ID" value="NZ_CP019082.1"/>
</dbReference>
<dbReference type="OrthoDB" id="281315at2"/>